<dbReference type="InterPro" id="IPR057700">
    <property type="entry name" value="DUF7940"/>
</dbReference>
<organism evidence="2 3">
    <name type="scientific">Paracoccus phage vB_PmaS-R3</name>
    <dbReference type="NCBI Taxonomy" id="2494563"/>
    <lineage>
        <taxon>Viruses</taxon>
        <taxon>Duplodnaviria</taxon>
        <taxon>Heunggongvirae</taxon>
        <taxon>Uroviricota</taxon>
        <taxon>Caudoviricetes</taxon>
        <taxon>Zhuquevirus</taxon>
        <taxon>Zhuquevirus R3</taxon>
    </lineage>
</organism>
<dbReference type="KEGG" id="vg:23681315"/>
<accession>A0A0B5A601</accession>
<evidence type="ECO:0008006" key="4">
    <source>
        <dbReference type="Google" id="ProtNLM"/>
    </source>
</evidence>
<keyword evidence="1" id="KW-0472">Membrane</keyword>
<keyword evidence="1" id="KW-0812">Transmembrane</keyword>
<evidence type="ECO:0000313" key="2">
    <source>
        <dbReference type="EMBL" id="AJD83155.1"/>
    </source>
</evidence>
<feature type="transmembrane region" description="Helical" evidence="1">
    <location>
        <begin position="42"/>
        <end position="59"/>
    </location>
</feature>
<dbReference type="RefSeq" id="YP_009126421.1">
    <property type="nucleotide sequence ID" value="NC_026608.1"/>
</dbReference>
<name>A0A0B5A601_9CAUD</name>
<evidence type="ECO:0000313" key="3">
    <source>
        <dbReference type="Proteomes" id="UP000031732"/>
    </source>
</evidence>
<keyword evidence="3" id="KW-1185">Reference proteome</keyword>
<evidence type="ECO:0000256" key="1">
    <source>
        <dbReference type="SAM" id="Phobius"/>
    </source>
</evidence>
<feature type="transmembrane region" description="Helical" evidence="1">
    <location>
        <begin position="12"/>
        <end position="30"/>
    </location>
</feature>
<dbReference type="GeneID" id="23681315"/>
<proteinExistence type="predicted"/>
<sequence length="78" mass="8650">MVEDWKEAYRWFSVQITALLAVLPFVWASLPDDVKAYVPDEWRPFIVSAVALGVIVGRLKDQPGRTGRAQGPKGGDHA</sequence>
<dbReference type="Proteomes" id="UP000031732">
    <property type="component" value="Genome"/>
</dbReference>
<keyword evidence="1" id="KW-1133">Transmembrane helix</keyword>
<dbReference type="EMBL" id="KP162168">
    <property type="protein sequence ID" value="AJD83155.1"/>
    <property type="molecule type" value="Genomic_DNA"/>
</dbReference>
<dbReference type="Pfam" id="PF25612">
    <property type="entry name" value="DUF7940"/>
    <property type="match status" value="1"/>
</dbReference>
<reference evidence="3" key="1">
    <citation type="submission" date="2014-11" db="EMBL/GenBank/DDBJ databases">
        <title>Complete genome sequence of Paracoccus marcusii phage vB_PmaS_IMEP1 isolated from the South China Sea.</title>
        <authorList>
            <person name="Xu Y."/>
            <person name="Zhang R."/>
            <person name="Jiao N."/>
        </authorList>
    </citation>
    <scope>NUCLEOTIDE SEQUENCE [LARGE SCALE GENOMIC DNA]</scope>
</reference>
<protein>
    <recommendedName>
        <fullName evidence="4">Holin</fullName>
    </recommendedName>
</protein>
<reference evidence="2 3" key="2">
    <citation type="journal article" date="2015" name="Stand. Genomic Sci.">
        <title>Complete genome sequence of Paracoccus marcusii phage vB_PmaS-R3 isolated from the South China Sea.</title>
        <authorList>
            <person name="Xu Y."/>
            <person name="Zhang R."/>
            <person name="Jiao N."/>
        </authorList>
    </citation>
    <scope>NUCLEOTIDE SEQUENCE [LARGE SCALE GENOMIC DNA]</scope>
</reference>